<dbReference type="AlphaFoldDB" id="A0A6J7CII8"/>
<organism evidence="5">
    <name type="scientific">freshwater metagenome</name>
    <dbReference type="NCBI Taxonomy" id="449393"/>
    <lineage>
        <taxon>unclassified sequences</taxon>
        <taxon>metagenomes</taxon>
        <taxon>ecological metagenomes</taxon>
    </lineage>
</organism>
<proteinExistence type="predicted"/>
<dbReference type="SUPFAM" id="SSF53448">
    <property type="entry name" value="Nucleotide-diphospho-sugar transferases"/>
    <property type="match status" value="1"/>
</dbReference>
<dbReference type="EMBL" id="CAEZYH010000015">
    <property type="protein sequence ID" value="CAB4714149.1"/>
    <property type="molecule type" value="Genomic_DNA"/>
</dbReference>
<dbReference type="Pfam" id="PF00535">
    <property type="entry name" value="Glycos_transf_2"/>
    <property type="match status" value="1"/>
</dbReference>
<dbReference type="EMBL" id="CAFBPS010000009">
    <property type="protein sequence ID" value="CAB5021062.1"/>
    <property type="molecule type" value="Genomic_DNA"/>
</dbReference>
<evidence type="ECO:0000313" key="5">
    <source>
        <dbReference type="EMBL" id="CAB4856865.1"/>
    </source>
</evidence>
<evidence type="ECO:0000313" key="2">
    <source>
        <dbReference type="EMBL" id="CAB4714149.1"/>
    </source>
</evidence>
<dbReference type="PANTHER" id="PTHR48090:SF7">
    <property type="entry name" value="RFBJ PROTEIN"/>
    <property type="match status" value="1"/>
</dbReference>
<sequence length="242" mass="27563">MTTKVRPCLSVVIPCYNEEATIQSLINLVLASKWVAEIIVVDDGSKDRSREILASIDNAKVRVVLHEVNKGKGAALRTGFQHATSEFVIVQDADLEYDPSEYPLVLEPLLDDRADVVFGSRFLSGRPHRVLYFWHSLGNKFLTLMSNMFTDLNLTDMETCYKCFRREVIQSINIEEDRFGFEPEITAKLAKSRVRIYEVGISYSGRTYDEGKKIGWRDGVRAVYCIVRYSKVGDKLGPLLKR</sequence>
<accession>A0A6J7CII8</accession>
<protein>
    <submittedName>
        <fullName evidence="5">Unannotated protein</fullName>
    </submittedName>
</protein>
<evidence type="ECO:0000313" key="4">
    <source>
        <dbReference type="EMBL" id="CAB4794969.1"/>
    </source>
</evidence>
<dbReference type="EMBL" id="CAFBLJ010000006">
    <property type="protein sequence ID" value="CAB4856865.1"/>
    <property type="molecule type" value="Genomic_DNA"/>
</dbReference>
<reference evidence="5" key="1">
    <citation type="submission" date="2020-05" db="EMBL/GenBank/DDBJ databases">
        <authorList>
            <person name="Chiriac C."/>
            <person name="Salcher M."/>
            <person name="Ghai R."/>
            <person name="Kavagutti S V."/>
        </authorList>
    </citation>
    <scope>NUCLEOTIDE SEQUENCE</scope>
</reference>
<dbReference type="InterPro" id="IPR050256">
    <property type="entry name" value="Glycosyltransferase_2"/>
</dbReference>
<dbReference type="InterPro" id="IPR001173">
    <property type="entry name" value="Glyco_trans_2-like"/>
</dbReference>
<evidence type="ECO:0000313" key="6">
    <source>
        <dbReference type="EMBL" id="CAB4890556.1"/>
    </source>
</evidence>
<dbReference type="CDD" id="cd04179">
    <property type="entry name" value="DPM_DPG-synthase_like"/>
    <property type="match status" value="1"/>
</dbReference>
<dbReference type="EMBL" id="CAFBMF010000011">
    <property type="protein sequence ID" value="CAB4890556.1"/>
    <property type="molecule type" value="Genomic_DNA"/>
</dbReference>
<dbReference type="EMBL" id="CAFAAL010000013">
    <property type="protein sequence ID" value="CAB4794969.1"/>
    <property type="molecule type" value="Genomic_DNA"/>
</dbReference>
<evidence type="ECO:0000259" key="1">
    <source>
        <dbReference type="Pfam" id="PF00535"/>
    </source>
</evidence>
<evidence type="ECO:0000313" key="3">
    <source>
        <dbReference type="EMBL" id="CAB4773940.1"/>
    </source>
</evidence>
<feature type="domain" description="Glycosyltransferase 2-like" evidence="1">
    <location>
        <begin position="10"/>
        <end position="170"/>
    </location>
</feature>
<gene>
    <name evidence="2" type="ORF">UFOPK2658_00591</name>
    <name evidence="3" type="ORF">UFOPK2880_00984</name>
    <name evidence="4" type="ORF">UFOPK3004_00293</name>
    <name evidence="5" type="ORF">UFOPK3304_00222</name>
    <name evidence="6" type="ORF">UFOPK3494_00317</name>
    <name evidence="7" type="ORF">UFOPK4134_00280</name>
</gene>
<dbReference type="InterPro" id="IPR029044">
    <property type="entry name" value="Nucleotide-diphossugar_trans"/>
</dbReference>
<dbReference type="PANTHER" id="PTHR48090">
    <property type="entry name" value="UNDECAPRENYL-PHOSPHATE 4-DEOXY-4-FORMAMIDO-L-ARABINOSE TRANSFERASE-RELATED"/>
    <property type="match status" value="1"/>
</dbReference>
<dbReference type="EMBL" id="CAEZZP010000056">
    <property type="protein sequence ID" value="CAB4773940.1"/>
    <property type="molecule type" value="Genomic_DNA"/>
</dbReference>
<name>A0A6J7CII8_9ZZZZ</name>
<evidence type="ECO:0000313" key="7">
    <source>
        <dbReference type="EMBL" id="CAB5021062.1"/>
    </source>
</evidence>
<dbReference type="Gene3D" id="3.90.550.10">
    <property type="entry name" value="Spore Coat Polysaccharide Biosynthesis Protein SpsA, Chain A"/>
    <property type="match status" value="1"/>
</dbReference>